<dbReference type="InterPro" id="IPR013113">
    <property type="entry name" value="SIP_FAD-bd"/>
</dbReference>
<dbReference type="InterPro" id="IPR039261">
    <property type="entry name" value="FNR_nucleotide-bd"/>
</dbReference>
<gene>
    <name evidence="3" type="primary">viuB</name>
    <name evidence="3" type="ORF">GHA_02009</name>
</gene>
<protein>
    <submittedName>
        <fullName evidence="3">Vibriobactin utilization protein ViuB</fullName>
    </submittedName>
</protein>
<evidence type="ECO:0000313" key="3">
    <source>
        <dbReference type="EMBL" id="CAB5690688.1"/>
    </source>
</evidence>
<dbReference type="PANTHER" id="PTHR30157:SF0">
    <property type="entry name" value="NADPH-DEPENDENT FERRIC-CHELATE REDUCTASE"/>
    <property type="match status" value="1"/>
</dbReference>
<dbReference type="GO" id="GO:0016491">
    <property type="term" value="F:oxidoreductase activity"/>
    <property type="evidence" value="ECO:0007669"/>
    <property type="project" value="InterPro"/>
</dbReference>
<name>A0AA35D883_9BURK</name>
<dbReference type="InterPro" id="IPR017938">
    <property type="entry name" value="Riboflavin_synthase-like_b-brl"/>
</dbReference>
<evidence type="ECO:0000259" key="2">
    <source>
        <dbReference type="PROSITE" id="PS51384"/>
    </source>
</evidence>
<reference evidence="3" key="1">
    <citation type="submission" date="2020-05" db="EMBL/GenBank/DDBJ databases">
        <authorList>
            <person name="Delgado-Blas J."/>
        </authorList>
    </citation>
    <scope>NUCLEOTIDE SEQUENCE</scope>
    <source>
        <strain evidence="3">BB1454</strain>
    </source>
</reference>
<dbReference type="PANTHER" id="PTHR30157">
    <property type="entry name" value="FERRIC REDUCTASE, NADPH-DEPENDENT"/>
    <property type="match status" value="1"/>
</dbReference>
<accession>A0AA35D883</accession>
<dbReference type="EMBL" id="CAHPSC010000025">
    <property type="protein sequence ID" value="CAB5690688.1"/>
    <property type="molecule type" value="Genomic_DNA"/>
</dbReference>
<organism evidence="3 4">
    <name type="scientific">Comamonas aquatica</name>
    <dbReference type="NCBI Taxonomy" id="225991"/>
    <lineage>
        <taxon>Bacteria</taxon>
        <taxon>Pseudomonadati</taxon>
        <taxon>Pseudomonadota</taxon>
        <taxon>Betaproteobacteria</taxon>
        <taxon>Burkholderiales</taxon>
        <taxon>Comamonadaceae</taxon>
        <taxon>Comamonas</taxon>
    </lineage>
</organism>
<dbReference type="Gene3D" id="2.40.30.10">
    <property type="entry name" value="Translation factors"/>
    <property type="match status" value="1"/>
</dbReference>
<dbReference type="CDD" id="cd06193">
    <property type="entry name" value="siderophore_interacting"/>
    <property type="match status" value="1"/>
</dbReference>
<dbReference type="Pfam" id="PF04954">
    <property type="entry name" value="SIP"/>
    <property type="match status" value="1"/>
</dbReference>
<dbReference type="Gene3D" id="3.40.50.80">
    <property type="entry name" value="Nucleotide-binding domain of ferredoxin-NADP reductase (FNR) module"/>
    <property type="match status" value="1"/>
</dbReference>
<proteinExistence type="inferred from homology"/>
<comment type="caution">
    <text evidence="3">The sequence shown here is derived from an EMBL/GenBank/DDBJ whole genome shotgun (WGS) entry which is preliminary data.</text>
</comment>
<feature type="domain" description="FAD-binding FR-type" evidence="2">
    <location>
        <begin position="110"/>
        <end position="233"/>
    </location>
</feature>
<sequence length="349" mass="38213">MTLHFHVQARMPHAPAFLAWLQSHLEAEGVLLHPSPQGLTLHMPQVGTLAFHSRHAEGFHCDIDAVDDRMAELIQLSLDEHAQEFLTDHGASASALQLEWHGLPTADLRYRFQVVQIIAVTDITPHMRRVRLAVPVMTALADDGLHVRLLLPPPNATVQWPQLNAQGRLQWAAGQTPLPQRIYTIRQYDTRAQWVDIDIVRHDHDAPGAQWLAQAKPGDHVGLLGPSGGHLPQAPHLLLVADMTALPAALRIAQQQGTRGSCWQLLALATHAGDTAYIPAAAHVQWHVGDIASQPAAVQHWLRAQAASAPADTQLWLAGGKALVQATKTALKTHPLATGIEHKLAVYWQ</sequence>
<dbReference type="AlphaFoldDB" id="A0AA35D883"/>
<evidence type="ECO:0000256" key="1">
    <source>
        <dbReference type="ARBA" id="ARBA00035644"/>
    </source>
</evidence>
<dbReference type="RefSeq" id="WP_234687178.1">
    <property type="nucleotide sequence ID" value="NZ_CAHPSC010000025.1"/>
</dbReference>
<dbReference type="SUPFAM" id="SSF63380">
    <property type="entry name" value="Riboflavin synthase domain-like"/>
    <property type="match status" value="1"/>
</dbReference>
<dbReference type="Proteomes" id="UP000834458">
    <property type="component" value="Unassembled WGS sequence"/>
</dbReference>
<dbReference type="PROSITE" id="PS51384">
    <property type="entry name" value="FAD_FR"/>
    <property type="match status" value="1"/>
</dbReference>
<evidence type="ECO:0000313" key="4">
    <source>
        <dbReference type="Proteomes" id="UP000834458"/>
    </source>
</evidence>
<dbReference type="InterPro" id="IPR007037">
    <property type="entry name" value="SIP_rossman_dom"/>
</dbReference>
<dbReference type="InterPro" id="IPR039374">
    <property type="entry name" value="SIP_fam"/>
</dbReference>
<dbReference type="Pfam" id="PF08021">
    <property type="entry name" value="FAD_binding_9"/>
    <property type="match status" value="1"/>
</dbReference>
<dbReference type="InterPro" id="IPR017927">
    <property type="entry name" value="FAD-bd_FR_type"/>
</dbReference>
<comment type="similarity">
    <text evidence="1">Belongs to the SIP oxidoreductase family.</text>
</comment>